<sequence length="152" mass="17775">MRRYRTRMWIRTQTGQRCPIRACTSFVVKNVDGSRSIWYRLGNRNRGSESKHRILPLVVHLEVSVGLLILESTIPQEEHPTGNRMDIDVMIIGHFHETAHWGRVPRHLGDGDIIRLNRWSWFVKPCYTTGAIKRAKREDATNDWDPNADWGM</sequence>
<accession>A0A074WB29</accession>
<evidence type="ECO:0000313" key="1">
    <source>
        <dbReference type="EMBL" id="KEQ59701.1"/>
    </source>
</evidence>
<gene>
    <name evidence="1" type="ORF">M437DRAFT_68680</name>
</gene>
<organism evidence="1 2">
    <name type="scientific">Aureobasidium melanogenum (strain CBS 110374)</name>
    <name type="common">Aureobasidium pullulans var. melanogenum</name>
    <dbReference type="NCBI Taxonomy" id="1043003"/>
    <lineage>
        <taxon>Eukaryota</taxon>
        <taxon>Fungi</taxon>
        <taxon>Dikarya</taxon>
        <taxon>Ascomycota</taxon>
        <taxon>Pezizomycotina</taxon>
        <taxon>Dothideomycetes</taxon>
        <taxon>Dothideomycetidae</taxon>
        <taxon>Dothideales</taxon>
        <taxon>Saccotheciaceae</taxon>
        <taxon>Aureobasidium</taxon>
    </lineage>
</organism>
<dbReference type="Proteomes" id="UP000030672">
    <property type="component" value="Unassembled WGS sequence"/>
</dbReference>
<protein>
    <submittedName>
        <fullName evidence="1">Uncharacterized protein</fullName>
    </submittedName>
</protein>
<dbReference type="GeneID" id="63918525"/>
<proteinExistence type="predicted"/>
<dbReference type="RefSeq" id="XP_040876724.1">
    <property type="nucleotide sequence ID" value="XM_041025152.1"/>
</dbReference>
<dbReference type="HOGENOM" id="CLU_1721974_0_0_1"/>
<reference evidence="1 2" key="1">
    <citation type="journal article" date="2014" name="BMC Genomics">
        <title>Genome sequencing of four Aureobasidium pullulans varieties: biotechnological potential, stress tolerance, and description of new species.</title>
        <authorList>
            <person name="Gostin Ar C."/>
            <person name="Ohm R.A."/>
            <person name="Kogej T."/>
            <person name="Sonjak S."/>
            <person name="Turk M."/>
            <person name="Zajc J."/>
            <person name="Zalar P."/>
            <person name="Grube M."/>
            <person name="Sun H."/>
            <person name="Han J."/>
            <person name="Sharma A."/>
            <person name="Chiniquy J."/>
            <person name="Ngan C.Y."/>
            <person name="Lipzen A."/>
            <person name="Barry K."/>
            <person name="Grigoriev I.V."/>
            <person name="Gunde-Cimerman N."/>
        </authorList>
    </citation>
    <scope>NUCLEOTIDE SEQUENCE [LARGE SCALE GENOMIC DNA]</scope>
    <source>
        <strain evidence="1 2">CBS 110374</strain>
    </source>
</reference>
<name>A0A074WB29_AURM1</name>
<keyword evidence="2" id="KW-1185">Reference proteome</keyword>
<evidence type="ECO:0000313" key="2">
    <source>
        <dbReference type="Proteomes" id="UP000030672"/>
    </source>
</evidence>
<dbReference type="EMBL" id="KL584846">
    <property type="protein sequence ID" value="KEQ59701.1"/>
    <property type="molecule type" value="Genomic_DNA"/>
</dbReference>
<dbReference type="AlphaFoldDB" id="A0A074WB29"/>